<evidence type="ECO:0000256" key="1">
    <source>
        <dbReference type="SAM" id="Phobius"/>
    </source>
</evidence>
<sequence length="59" mass="6660">MEMVLLKKLNIGPELLEQIKVGALVVCAVILWVIAYQMYMHFEDVVQMLAALVNKGNVE</sequence>
<organism evidence="2 3">
    <name type="scientific">Peribacillus frigoritolerans</name>
    <dbReference type="NCBI Taxonomy" id="450367"/>
    <lineage>
        <taxon>Bacteria</taxon>
        <taxon>Bacillati</taxon>
        <taxon>Bacillota</taxon>
        <taxon>Bacilli</taxon>
        <taxon>Bacillales</taxon>
        <taxon>Bacillaceae</taxon>
        <taxon>Peribacillus</taxon>
    </lineage>
</organism>
<keyword evidence="1" id="KW-1133">Transmembrane helix</keyword>
<evidence type="ECO:0000313" key="3">
    <source>
        <dbReference type="Proteomes" id="UP000680045"/>
    </source>
</evidence>
<keyword evidence="1" id="KW-0472">Membrane</keyword>
<feature type="transmembrane region" description="Helical" evidence="1">
    <location>
        <begin position="21"/>
        <end position="39"/>
    </location>
</feature>
<evidence type="ECO:0000313" key="2">
    <source>
        <dbReference type="EMBL" id="MBR8646370.1"/>
    </source>
</evidence>
<keyword evidence="1" id="KW-0812">Transmembrane</keyword>
<proteinExistence type="predicted"/>
<dbReference type="EMBL" id="JAGTPW010000094">
    <property type="protein sequence ID" value="MBR8646370.1"/>
    <property type="molecule type" value="Genomic_DNA"/>
</dbReference>
<dbReference type="AlphaFoldDB" id="A0A941FLJ8"/>
<gene>
    <name evidence="2" type="ORF">KEH51_29290</name>
</gene>
<comment type="caution">
    <text evidence="2">The sequence shown here is derived from an EMBL/GenBank/DDBJ whole genome shotgun (WGS) entry which is preliminary data.</text>
</comment>
<dbReference type="Proteomes" id="UP000680045">
    <property type="component" value="Unassembled WGS sequence"/>
</dbReference>
<reference evidence="2" key="1">
    <citation type="submission" date="2021-04" db="EMBL/GenBank/DDBJ databases">
        <title>Whole genome sequencing of Enterococci isolates from hospitalized patients.</title>
        <authorList>
            <person name="Ogoti B.M."/>
            <person name="Onyambu F.G."/>
        </authorList>
    </citation>
    <scope>NUCLEOTIDE SEQUENCE</scope>
    <source>
        <strain evidence="2">242</strain>
    </source>
</reference>
<accession>A0A941FLJ8</accession>
<protein>
    <submittedName>
        <fullName evidence="2">Uncharacterized protein</fullName>
    </submittedName>
</protein>
<name>A0A941FLJ8_9BACI</name>